<accession>A0A224Y967</accession>
<protein>
    <submittedName>
        <fullName evidence="1">Uncharacterized protein</fullName>
    </submittedName>
</protein>
<organism evidence="1">
    <name type="scientific">Rhipicephalus zambeziensis</name>
    <dbReference type="NCBI Taxonomy" id="60191"/>
    <lineage>
        <taxon>Eukaryota</taxon>
        <taxon>Metazoa</taxon>
        <taxon>Ecdysozoa</taxon>
        <taxon>Arthropoda</taxon>
        <taxon>Chelicerata</taxon>
        <taxon>Arachnida</taxon>
        <taxon>Acari</taxon>
        <taxon>Parasitiformes</taxon>
        <taxon>Ixodida</taxon>
        <taxon>Ixodoidea</taxon>
        <taxon>Ixodidae</taxon>
        <taxon>Rhipicephalinae</taxon>
        <taxon>Rhipicephalus</taxon>
        <taxon>Rhipicephalus</taxon>
    </lineage>
</organism>
<proteinExistence type="predicted"/>
<sequence>MYYWHQMKHKQQQWYSAHCPVLAMDMRSAAKLESCAPVNGDDWMAPTIPFLNVSFDADSTCKGIFCVLEDLCHLRHNMDVCCLLCMCVMLHIWSFIQKCCSSLHFYCWMSRYKKGCMSNIWSFF</sequence>
<evidence type="ECO:0000313" key="1">
    <source>
        <dbReference type="EMBL" id="MAA13365.1"/>
    </source>
</evidence>
<dbReference type="EMBL" id="GFPF01002219">
    <property type="protein sequence ID" value="MAA13365.1"/>
    <property type="molecule type" value="Transcribed_RNA"/>
</dbReference>
<name>A0A224Y967_9ACAR</name>
<reference evidence="1" key="1">
    <citation type="journal article" date="2017" name="Parasit. Vectors">
        <title>Sialotranscriptomics of Rhipicephalus zambeziensis reveals intricate expression profiles of secretory proteins and suggests tight temporal transcriptional regulation during blood-feeding.</title>
        <authorList>
            <person name="de Castro M.H."/>
            <person name="de Klerk D."/>
            <person name="Pienaar R."/>
            <person name="Rees D.J.G."/>
            <person name="Mans B.J."/>
        </authorList>
    </citation>
    <scope>NUCLEOTIDE SEQUENCE</scope>
    <source>
        <tissue evidence="1">Salivary glands</tissue>
    </source>
</reference>
<dbReference type="AlphaFoldDB" id="A0A224Y967"/>